<evidence type="ECO:0000313" key="5">
    <source>
        <dbReference type="EMBL" id="WUQ15891.1"/>
    </source>
</evidence>
<name>A0ABZ1TMA5_STRVG</name>
<keyword evidence="2 3" id="KW-0040">ANK repeat</keyword>
<gene>
    <name evidence="5" type="ORF">OG517_33265</name>
</gene>
<feature type="region of interest" description="Disordered" evidence="4">
    <location>
        <begin position="1"/>
        <end position="36"/>
    </location>
</feature>
<dbReference type="SUPFAM" id="SSF48403">
    <property type="entry name" value="Ankyrin repeat"/>
    <property type="match status" value="1"/>
</dbReference>
<evidence type="ECO:0000256" key="4">
    <source>
        <dbReference type="SAM" id="MobiDB-lite"/>
    </source>
</evidence>
<feature type="repeat" description="ANK" evidence="3">
    <location>
        <begin position="163"/>
        <end position="195"/>
    </location>
</feature>
<feature type="repeat" description="ANK" evidence="3">
    <location>
        <begin position="94"/>
        <end position="119"/>
    </location>
</feature>
<dbReference type="EMBL" id="CP108090">
    <property type="protein sequence ID" value="WUQ15891.1"/>
    <property type="molecule type" value="Genomic_DNA"/>
</dbReference>
<dbReference type="SMART" id="SM00248">
    <property type="entry name" value="ANK"/>
    <property type="match status" value="4"/>
</dbReference>
<dbReference type="RefSeq" id="WP_328964264.1">
    <property type="nucleotide sequence ID" value="NZ_CP108090.1"/>
</dbReference>
<dbReference type="Pfam" id="PF12796">
    <property type="entry name" value="Ank_2"/>
    <property type="match status" value="1"/>
</dbReference>
<dbReference type="InterPro" id="IPR036770">
    <property type="entry name" value="Ankyrin_rpt-contain_sf"/>
</dbReference>
<organism evidence="5 6">
    <name type="scientific">Streptomyces virginiae</name>
    <name type="common">Streptomyces cinnamonensis</name>
    <dbReference type="NCBI Taxonomy" id="1961"/>
    <lineage>
        <taxon>Bacteria</taxon>
        <taxon>Bacillati</taxon>
        <taxon>Actinomycetota</taxon>
        <taxon>Actinomycetes</taxon>
        <taxon>Kitasatosporales</taxon>
        <taxon>Streptomycetaceae</taxon>
        <taxon>Streptomyces</taxon>
    </lineage>
</organism>
<sequence length="243" mass="25554">MTAAQRRRAESDSDWSDEGRSSQYHPRANGLGRAAEQGDAAAVRSLSAGGAEIDAWVPGGRRALDLAVCAGHAEVVRLLLAAGADPRIDAGPYGEATPLALAAMNGHTDIARALLDAGAPPGGPAGRMRYVPLVLAATSAESGNPPLVDLLLDRGADIEETMRDRTPLDWAARFGYPATVERLLARGAALTGRTLREGREGERFTARATPGTRRPDHQAVRALLAAARESRMSPPDGRGTPDR</sequence>
<dbReference type="PROSITE" id="PS50088">
    <property type="entry name" value="ANK_REPEAT"/>
    <property type="match status" value="3"/>
</dbReference>
<dbReference type="PROSITE" id="PS50297">
    <property type="entry name" value="ANK_REP_REGION"/>
    <property type="match status" value="2"/>
</dbReference>
<protein>
    <submittedName>
        <fullName evidence="5">Ankyrin repeat domain-containing protein</fullName>
    </submittedName>
</protein>
<feature type="repeat" description="ANK" evidence="3">
    <location>
        <begin position="59"/>
        <end position="91"/>
    </location>
</feature>
<evidence type="ECO:0000256" key="3">
    <source>
        <dbReference type="PROSITE-ProRule" id="PRU00023"/>
    </source>
</evidence>
<dbReference type="PANTHER" id="PTHR24198:SF165">
    <property type="entry name" value="ANKYRIN REPEAT-CONTAINING PROTEIN-RELATED"/>
    <property type="match status" value="1"/>
</dbReference>
<dbReference type="Gene3D" id="1.25.40.20">
    <property type="entry name" value="Ankyrin repeat-containing domain"/>
    <property type="match status" value="2"/>
</dbReference>
<keyword evidence="6" id="KW-1185">Reference proteome</keyword>
<proteinExistence type="predicted"/>
<dbReference type="PRINTS" id="PR01415">
    <property type="entry name" value="ANKYRIN"/>
</dbReference>
<evidence type="ECO:0000313" key="6">
    <source>
        <dbReference type="Proteomes" id="UP001432039"/>
    </source>
</evidence>
<keyword evidence="1" id="KW-0677">Repeat</keyword>
<dbReference type="Pfam" id="PF13637">
    <property type="entry name" value="Ank_4"/>
    <property type="match status" value="1"/>
</dbReference>
<evidence type="ECO:0000256" key="2">
    <source>
        <dbReference type="ARBA" id="ARBA00023043"/>
    </source>
</evidence>
<dbReference type="InterPro" id="IPR002110">
    <property type="entry name" value="Ankyrin_rpt"/>
</dbReference>
<accession>A0ABZ1TMA5</accession>
<evidence type="ECO:0000256" key="1">
    <source>
        <dbReference type="ARBA" id="ARBA00022737"/>
    </source>
</evidence>
<dbReference type="PANTHER" id="PTHR24198">
    <property type="entry name" value="ANKYRIN REPEAT AND PROTEIN KINASE DOMAIN-CONTAINING PROTEIN"/>
    <property type="match status" value="1"/>
</dbReference>
<dbReference type="Proteomes" id="UP001432039">
    <property type="component" value="Chromosome"/>
</dbReference>
<reference evidence="5" key="1">
    <citation type="submission" date="2022-10" db="EMBL/GenBank/DDBJ databases">
        <title>The complete genomes of actinobacterial strains from the NBC collection.</title>
        <authorList>
            <person name="Joergensen T.S."/>
            <person name="Alvarez Arevalo M."/>
            <person name="Sterndorff E.B."/>
            <person name="Faurdal D."/>
            <person name="Vuksanovic O."/>
            <person name="Mourched A.-S."/>
            <person name="Charusanti P."/>
            <person name="Shaw S."/>
            <person name="Blin K."/>
            <person name="Weber T."/>
        </authorList>
    </citation>
    <scope>NUCLEOTIDE SEQUENCE</scope>
    <source>
        <strain evidence="5">NBC_00248</strain>
    </source>
</reference>